<name>A0A7R8CF99_LEPSM</name>
<dbReference type="EMBL" id="HG994580">
    <property type="protein sequence ID" value="CAF2764387.1"/>
    <property type="molecule type" value="Genomic_DNA"/>
</dbReference>
<dbReference type="AlphaFoldDB" id="A0A7R8CF99"/>
<accession>A0A7R8CF99</accession>
<reference evidence="1" key="1">
    <citation type="submission" date="2021-02" db="EMBL/GenBank/DDBJ databases">
        <authorList>
            <person name="Bekaert M."/>
        </authorList>
    </citation>
    <scope>NUCLEOTIDE SEQUENCE</scope>
    <source>
        <strain evidence="1">IoA-00</strain>
    </source>
</reference>
<proteinExistence type="predicted"/>
<gene>
    <name evidence="1" type="ORF">LSAA_1529</name>
</gene>
<evidence type="ECO:0000313" key="2">
    <source>
        <dbReference type="Proteomes" id="UP000675881"/>
    </source>
</evidence>
<organism evidence="1 2">
    <name type="scientific">Lepeophtheirus salmonis</name>
    <name type="common">Salmon louse</name>
    <name type="synonym">Caligus salmonis</name>
    <dbReference type="NCBI Taxonomy" id="72036"/>
    <lineage>
        <taxon>Eukaryota</taxon>
        <taxon>Metazoa</taxon>
        <taxon>Ecdysozoa</taxon>
        <taxon>Arthropoda</taxon>
        <taxon>Crustacea</taxon>
        <taxon>Multicrustacea</taxon>
        <taxon>Hexanauplia</taxon>
        <taxon>Copepoda</taxon>
        <taxon>Siphonostomatoida</taxon>
        <taxon>Caligidae</taxon>
        <taxon>Lepeophtheirus</taxon>
    </lineage>
</organism>
<evidence type="ECO:0000313" key="1">
    <source>
        <dbReference type="EMBL" id="CAF2764387.1"/>
    </source>
</evidence>
<sequence length="155" mass="16919">MDSERDSCVVKLIALTDEFLTPSAIAKQLEIATSTVYRIKKYGDSGDSLGRGNKSKVDSKDIQRVVEVGPKKPMHHHAEYFSISAIDEKTWNVDPVFNCHNDCGTSFGNYEEGADIITAASVISLGFVASSEISIPLILFLGSQGNLPERNVLLQ</sequence>
<protein>
    <submittedName>
        <fullName evidence="1">(salmon louse) hypothetical protein</fullName>
    </submittedName>
</protein>
<dbReference type="Proteomes" id="UP000675881">
    <property type="component" value="Chromosome 1"/>
</dbReference>
<keyword evidence="2" id="KW-1185">Reference proteome</keyword>